<feature type="transmembrane region" description="Helical" evidence="7">
    <location>
        <begin position="208"/>
        <end position="233"/>
    </location>
</feature>
<feature type="transmembrane region" description="Helical" evidence="7">
    <location>
        <begin position="42"/>
        <end position="62"/>
    </location>
</feature>
<feature type="transmembrane region" description="Helical" evidence="7">
    <location>
        <begin position="158"/>
        <end position="179"/>
    </location>
</feature>
<reference evidence="11" key="1">
    <citation type="journal article" date="2019" name="Int. J. Syst. Evol. Microbiol.">
        <title>The Global Catalogue of Microorganisms (GCM) 10K type strain sequencing project: providing services to taxonomists for standard genome sequencing and annotation.</title>
        <authorList>
            <consortium name="The Broad Institute Genomics Platform"/>
            <consortium name="The Broad Institute Genome Sequencing Center for Infectious Disease"/>
            <person name="Wu L."/>
            <person name="Ma J."/>
        </authorList>
    </citation>
    <scope>NUCLEOTIDE SEQUENCE [LARGE SCALE GENOMIC DNA]</scope>
    <source>
        <strain evidence="11">CCUG 42001</strain>
    </source>
</reference>
<comment type="subcellular location">
    <subcellularLocation>
        <location evidence="1">Cell membrane</location>
        <topology evidence="1">Multi-pass membrane protein</topology>
    </subcellularLocation>
</comment>
<feature type="domain" description="Chorismate mutase" evidence="9">
    <location>
        <begin position="391"/>
        <end position="481"/>
    </location>
</feature>
<dbReference type="InterPro" id="IPR051788">
    <property type="entry name" value="MFS_Transporter"/>
</dbReference>
<proteinExistence type="inferred from homology"/>
<keyword evidence="4 7" id="KW-0812">Transmembrane</keyword>
<evidence type="ECO:0000259" key="9">
    <source>
        <dbReference type="PROSITE" id="PS51168"/>
    </source>
</evidence>
<feature type="transmembrane region" description="Helical" evidence="7">
    <location>
        <begin position="245"/>
        <end position="269"/>
    </location>
</feature>
<dbReference type="PANTHER" id="PTHR23514">
    <property type="entry name" value="BYPASS OF STOP CODON PROTEIN 6"/>
    <property type="match status" value="1"/>
</dbReference>
<evidence type="ECO:0000313" key="10">
    <source>
        <dbReference type="EMBL" id="MFC6386024.1"/>
    </source>
</evidence>
<dbReference type="Gene3D" id="1.20.1250.20">
    <property type="entry name" value="MFS general substrate transporter like domains"/>
    <property type="match status" value="2"/>
</dbReference>
<dbReference type="InterPro" id="IPR020846">
    <property type="entry name" value="MFS_dom"/>
</dbReference>
<dbReference type="SUPFAM" id="SSF103473">
    <property type="entry name" value="MFS general substrate transporter"/>
    <property type="match status" value="1"/>
</dbReference>
<evidence type="ECO:0000313" key="11">
    <source>
        <dbReference type="Proteomes" id="UP001596267"/>
    </source>
</evidence>
<feature type="transmembrane region" description="Helical" evidence="7">
    <location>
        <begin position="307"/>
        <end position="329"/>
    </location>
</feature>
<evidence type="ECO:0000256" key="2">
    <source>
        <dbReference type="ARBA" id="ARBA00008335"/>
    </source>
</evidence>
<dbReference type="InterPro" id="IPR036259">
    <property type="entry name" value="MFS_trans_sf"/>
</dbReference>
<evidence type="ECO:0000256" key="7">
    <source>
        <dbReference type="SAM" id="Phobius"/>
    </source>
</evidence>
<feature type="transmembrane region" description="Helical" evidence="7">
    <location>
        <begin position="336"/>
        <end position="359"/>
    </location>
</feature>
<feature type="domain" description="Major facilitator superfamily (MFS) profile" evidence="8">
    <location>
        <begin position="9"/>
        <end position="389"/>
    </location>
</feature>
<dbReference type="InterPro" id="IPR002701">
    <property type="entry name" value="CM_II_prokaryot"/>
</dbReference>
<dbReference type="PROSITE" id="PS51168">
    <property type="entry name" value="CHORISMATE_MUT_2"/>
    <property type="match status" value="1"/>
</dbReference>
<protein>
    <submittedName>
        <fullName evidence="10">MFS transporter</fullName>
    </submittedName>
</protein>
<evidence type="ECO:0000256" key="5">
    <source>
        <dbReference type="ARBA" id="ARBA00022989"/>
    </source>
</evidence>
<evidence type="ECO:0000256" key="3">
    <source>
        <dbReference type="ARBA" id="ARBA00022448"/>
    </source>
</evidence>
<organism evidence="10 11">
    <name type="scientific">Sporolactobacillus kofuensis</name>
    <dbReference type="NCBI Taxonomy" id="269672"/>
    <lineage>
        <taxon>Bacteria</taxon>
        <taxon>Bacillati</taxon>
        <taxon>Bacillota</taxon>
        <taxon>Bacilli</taxon>
        <taxon>Bacillales</taxon>
        <taxon>Sporolactobacillaceae</taxon>
        <taxon>Sporolactobacillus</taxon>
    </lineage>
</organism>
<keyword evidence="5 7" id="KW-1133">Transmembrane helix</keyword>
<dbReference type="InterPro" id="IPR036979">
    <property type="entry name" value="CM_dom_sf"/>
</dbReference>
<evidence type="ECO:0000259" key="8">
    <source>
        <dbReference type="PROSITE" id="PS50850"/>
    </source>
</evidence>
<evidence type="ECO:0000256" key="6">
    <source>
        <dbReference type="ARBA" id="ARBA00023136"/>
    </source>
</evidence>
<dbReference type="PROSITE" id="PS50850">
    <property type="entry name" value="MFS"/>
    <property type="match status" value="1"/>
</dbReference>
<name>A0ABW1WEN8_9BACL</name>
<feature type="transmembrane region" description="Helical" evidence="7">
    <location>
        <begin position="12"/>
        <end position="30"/>
    </location>
</feature>
<dbReference type="RefSeq" id="WP_253053148.1">
    <property type="nucleotide sequence ID" value="NZ_JAMXWN010000003.1"/>
</dbReference>
<dbReference type="SUPFAM" id="SSF48600">
    <property type="entry name" value="Chorismate mutase II"/>
    <property type="match status" value="1"/>
</dbReference>
<keyword evidence="11" id="KW-1185">Reference proteome</keyword>
<comment type="caution">
    <text evidence="10">The sequence shown here is derived from an EMBL/GenBank/DDBJ whole genome shotgun (WGS) entry which is preliminary data.</text>
</comment>
<feature type="transmembrane region" description="Helical" evidence="7">
    <location>
        <begin position="371"/>
        <end position="391"/>
    </location>
</feature>
<dbReference type="Pfam" id="PF07690">
    <property type="entry name" value="MFS_1"/>
    <property type="match status" value="1"/>
</dbReference>
<dbReference type="Proteomes" id="UP001596267">
    <property type="component" value="Unassembled WGS sequence"/>
</dbReference>
<sequence length="487" mass="54803">MENHNYFRLKTVLYLNYLVHGMGLIILTQNMNALSQSWHTPLATVSYVISGVGIGRLFAYYVLGSLSDKYGRKFFIATGMVMYTIFFIGMAFTTDFRIAYGLAILAGIANSALDSGTYPTFLELKGENGSANILIKAAMSLGEFVLPILIGLNETIKGWYGIIFILVGVILVANLLMLIRLQFPQQTQLRANANQQSAQPVKRSGARVGLFMILSFYGYSSMALMILFTQWITLYGTEVLHMSNMAAHFLLSLYSIGSITGVLLIFVLLRRSINPMKLVAVMNGLSFLLMLMICFSGNSFIVSICSLLFGVTAAGGVMQVGLNVFGSLFPEKKGKITGIFFSFGSLASFTIPIITGMLSQISLSLVLRVDVVIALLSFIFCLIGQHLMLLVDHPAPYEKERRQINRIDYWIIRLLNRRFRLTQEIGIKKLEQQRDVYDPEREQVIMDRIDRQVADTENRQYCKEIYQTIINRSKNNQIHVREKGQIK</sequence>
<accession>A0ABW1WEN8</accession>
<dbReference type="InterPro" id="IPR036263">
    <property type="entry name" value="Chorismate_II_sf"/>
</dbReference>
<feature type="transmembrane region" description="Helical" evidence="7">
    <location>
        <begin position="281"/>
        <end position="301"/>
    </location>
</feature>
<evidence type="ECO:0000256" key="1">
    <source>
        <dbReference type="ARBA" id="ARBA00004651"/>
    </source>
</evidence>
<dbReference type="EMBL" id="JBHSTQ010000004">
    <property type="protein sequence ID" value="MFC6386024.1"/>
    <property type="molecule type" value="Genomic_DNA"/>
</dbReference>
<feature type="transmembrane region" description="Helical" evidence="7">
    <location>
        <begin position="74"/>
        <end position="92"/>
    </location>
</feature>
<dbReference type="PANTHER" id="PTHR23514:SF3">
    <property type="entry name" value="BYPASS OF STOP CODON PROTEIN 6"/>
    <property type="match status" value="1"/>
</dbReference>
<dbReference type="InterPro" id="IPR011701">
    <property type="entry name" value="MFS"/>
</dbReference>
<comment type="similarity">
    <text evidence="2">Belongs to the major facilitator superfamily.</text>
</comment>
<gene>
    <name evidence="10" type="ORF">ACFP7A_05375</name>
</gene>
<keyword evidence="3" id="KW-0813">Transport</keyword>
<dbReference type="Pfam" id="PF01817">
    <property type="entry name" value="CM_2"/>
    <property type="match status" value="1"/>
</dbReference>
<dbReference type="Gene3D" id="1.20.59.10">
    <property type="entry name" value="Chorismate mutase"/>
    <property type="match status" value="1"/>
</dbReference>
<evidence type="ECO:0000256" key="4">
    <source>
        <dbReference type="ARBA" id="ARBA00022692"/>
    </source>
</evidence>
<dbReference type="SMART" id="SM00830">
    <property type="entry name" value="CM_2"/>
    <property type="match status" value="1"/>
</dbReference>
<keyword evidence="6 7" id="KW-0472">Membrane</keyword>